<dbReference type="Proteomes" id="UP000703661">
    <property type="component" value="Unassembled WGS sequence"/>
</dbReference>
<proteinExistence type="predicted"/>
<gene>
    <name evidence="2" type="ORF">BGZ80_002153</name>
</gene>
<feature type="region of interest" description="Disordered" evidence="1">
    <location>
        <begin position="330"/>
        <end position="351"/>
    </location>
</feature>
<comment type="caution">
    <text evidence="2">The sequence shown here is derived from an EMBL/GenBank/DDBJ whole genome shotgun (WGS) entry which is preliminary data.</text>
</comment>
<feature type="compositionally biased region" description="Polar residues" evidence="1">
    <location>
        <begin position="1"/>
        <end position="15"/>
    </location>
</feature>
<evidence type="ECO:0000313" key="3">
    <source>
        <dbReference type="Proteomes" id="UP000703661"/>
    </source>
</evidence>
<keyword evidence="3" id="KW-1185">Reference proteome</keyword>
<reference evidence="2" key="1">
    <citation type="journal article" date="2020" name="Fungal Divers.">
        <title>Resolving the Mortierellaceae phylogeny through synthesis of multi-gene phylogenetics and phylogenomics.</title>
        <authorList>
            <person name="Vandepol N."/>
            <person name="Liber J."/>
            <person name="Desiro A."/>
            <person name="Na H."/>
            <person name="Kennedy M."/>
            <person name="Barry K."/>
            <person name="Grigoriev I.V."/>
            <person name="Miller A.N."/>
            <person name="O'Donnell K."/>
            <person name="Stajich J.E."/>
            <person name="Bonito G."/>
        </authorList>
    </citation>
    <scope>NUCLEOTIDE SEQUENCE</scope>
    <source>
        <strain evidence="2">NRRL 2769</strain>
    </source>
</reference>
<feature type="region of interest" description="Disordered" evidence="1">
    <location>
        <begin position="248"/>
        <end position="278"/>
    </location>
</feature>
<feature type="compositionally biased region" description="Low complexity" evidence="1">
    <location>
        <begin position="251"/>
        <end position="278"/>
    </location>
</feature>
<evidence type="ECO:0000256" key="1">
    <source>
        <dbReference type="SAM" id="MobiDB-lite"/>
    </source>
</evidence>
<accession>A0A9P6MQ76</accession>
<dbReference type="EMBL" id="JAAAID010001522">
    <property type="protein sequence ID" value="KAG0009698.1"/>
    <property type="molecule type" value="Genomic_DNA"/>
</dbReference>
<feature type="region of interest" description="Disordered" evidence="1">
    <location>
        <begin position="171"/>
        <end position="197"/>
    </location>
</feature>
<organism evidence="2 3">
    <name type="scientific">Entomortierella chlamydospora</name>
    <dbReference type="NCBI Taxonomy" id="101097"/>
    <lineage>
        <taxon>Eukaryota</taxon>
        <taxon>Fungi</taxon>
        <taxon>Fungi incertae sedis</taxon>
        <taxon>Mucoromycota</taxon>
        <taxon>Mortierellomycotina</taxon>
        <taxon>Mortierellomycetes</taxon>
        <taxon>Mortierellales</taxon>
        <taxon>Mortierellaceae</taxon>
        <taxon>Entomortierella</taxon>
    </lineage>
</organism>
<feature type="compositionally biased region" description="Basic and acidic residues" evidence="1">
    <location>
        <begin position="30"/>
        <end position="41"/>
    </location>
</feature>
<sequence length="383" mass="43565">MASRLNNDQSTQGPSGPTDPTDLTNTHSIDPTHTDPSHEDLTCTTPDSEATDAEDWQAAPSSSTQQPPFRAFRINTPQELELLTALEIHRPFTAEYGNKEAAWERVYQYLKTQDEKRESKLYETLKPETCKRRWKTMRKMCEESKKYLSRASGTSPLPSREMDKIQSLCDEEEVGKAQTEQARLSRKNKKDQTQQNHVNGTWLRDKALQHQPMKRMRIDMSSHTESSTSSNAVAPSLFHVEESTFLPSEISTSSHAGSSTPSSTGSHNLTPSTALSPLPLSVGPDITMRTSLIDLQSLIDRSDQDSIMLREQRMAFCDMKDIFMRDISERKKERAEQKESERERMDTAQRQHNDLMSCIKEQQTAMARQQEILLAIVNSIKEK</sequence>
<evidence type="ECO:0000313" key="2">
    <source>
        <dbReference type="EMBL" id="KAG0009698.1"/>
    </source>
</evidence>
<protein>
    <submittedName>
        <fullName evidence="2">Uncharacterized protein</fullName>
    </submittedName>
</protein>
<feature type="region of interest" description="Disordered" evidence="1">
    <location>
        <begin position="1"/>
        <end position="70"/>
    </location>
</feature>
<name>A0A9P6MQ76_9FUNG</name>
<dbReference type="AlphaFoldDB" id="A0A9P6MQ76"/>